<proteinExistence type="predicted"/>
<protein>
    <recommendedName>
        <fullName evidence="5">TnsA endonuclease N-terminal domain-containing protein</fullName>
    </recommendedName>
</protein>
<dbReference type="EMBL" id="CAUDLI010000007">
    <property type="protein sequence ID" value="CAJ0890188.1"/>
    <property type="molecule type" value="Genomic_DNA"/>
</dbReference>
<dbReference type="AlphaFoldDB" id="A0AAD2F9X4"/>
<accession>A0AAD2F9X4</accession>
<evidence type="ECO:0000313" key="1">
    <source>
        <dbReference type="EMBL" id="CAJ0885614.1"/>
    </source>
</evidence>
<evidence type="ECO:0000313" key="4">
    <source>
        <dbReference type="Proteomes" id="UP001190491"/>
    </source>
</evidence>
<gene>
    <name evidence="2" type="ORF">R77564_03437</name>
    <name evidence="1" type="ORF">R77567_03773</name>
</gene>
<comment type="caution">
    <text evidence="1">The sequence shown here is derived from an EMBL/GenBank/DDBJ whole genome shotgun (WGS) entry which is preliminary data.</text>
</comment>
<evidence type="ECO:0000313" key="3">
    <source>
        <dbReference type="Proteomes" id="UP001189792"/>
    </source>
</evidence>
<reference evidence="1 3" key="1">
    <citation type="submission" date="2023-07" db="EMBL/GenBank/DDBJ databases">
        <authorList>
            <person name="Peeters C."/>
        </authorList>
    </citation>
    <scope>NUCLEOTIDE SEQUENCE</scope>
    <source>
        <strain evidence="2 3">LMG 32965</strain>
        <strain evidence="1">R-77567</strain>
    </source>
</reference>
<evidence type="ECO:0008006" key="5">
    <source>
        <dbReference type="Google" id="ProtNLM"/>
    </source>
</evidence>
<dbReference type="Proteomes" id="UP001190491">
    <property type="component" value="Unassembled WGS sequence"/>
</dbReference>
<name>A0AAD2F9X4_9RALS</name>
<sequence length="217" mass="24867">MWSSREHRHGGLHRRYIGFHGGVLRCIDPLRHTHVAFATELHFENWLLHWAEPYVRRLLPHSERLTCLYQGHRFSVSPDLLIERNCIEIQIVNACDTPTSRARTRSLAYVASAYGFTWSVRTREQIRRQPVLLSNLDRLRQCAAIHADDRAIAVSQTIATFLLSASATTRGEIRGLIHPEIPDTLVDAVLIRLHAAGLLKILLEEVRYGQSTLILRK</sequence>
<keyword evidence="3" id="KW-1185">Reference proteome</keyword>
<organism evidence="1 4">
    <name type="scientific">Ralstonia flatus</name>
    <dbReference type="NCBI Taxonomy" id="3058601"/>
    <lineage>
        <taxon>Bacteria</taxon>
        <taxon>Pseudomonadati</taxon>
        <taxon>Pseudomonadota</taxon>
        <taxon>Betaproteobacteria</taxon>
        <taxon>Burkholderiales</taxon>
        <taxon>Burkholderiaceae</taxon>
        <taxon>Ralstonia</taxon>
    </lineage>
</organism>
<dbReference type="Proteomes" id="UP001189792">
    <property type="component" value="Unassembled WGS sequence"/>
</dbReference>
<dbReference type="RefSeq" id="WP_206274428.1">
    <property type="nucleotide sequence ID" value="NZ_CAUDKO010000009.1"/>
</dbReference>
<evidence type="ECO:0000313" key="2">
    <source>
        <dbReference type="EMBL" id="CAJ0890188.1"/>
    </source>
</evidence>
<dbReference type="EMBL" id="CAUDKO010000009">
    <property type="protein sequence ID" value="CAJ0885614.1"/>
    <property type="molecule type" value="Genomic_DNA"/>
</dbReference>